<protein>
    <submittedName>
        <fullName evidence="2">Uncharacterized protein</fullName>
    </submittedName>
</protein>
<feature type="compositionally biased region" description="Basic and acidic residues" evidence="1">
    <location>
        <begin position="79"/>
        <end position="90"/>
    </location>
</feature>
<reference evidence="2" key="1">
    <citation type="submission" date="2021-03" db="EMBL/GenBank/DDBJ databases">
        <title>Draft genome sequence of rust myrtle Austropuccinia psidii MF-1, a brazilian biotype.</title>
        <authorList>
            <person name="Quecine M.C."/>
            <person name="Pachon D.M.R."/>
            <person name="Bonatelli M.L."/>
            <person name="Correr F.H."/>
            <person name="Franceschini L.M."/>
            <person name="Leite T.F."/>
            <person name="Margarido G.R.A."/>
            <person name="Almeida C.A."/>
            <person name="Ferrarezi J.A."/>
            <person name="Labate C.A."/>
        </authorList>
    </citation>
    <scope>NUCLEOTIDE SEQUENCE</scope>
    <source>
        <strain evidence="2">MF-1</strain>
    </source>
</reference>
<dbReference type="Proteomes" id="UP000765509">
    <property type="component" value="Unassembled WGS sequence"/>
</dbReference>
<gene>
    <name evidence="2" type="ORF">O181_070275</name>
</gene>
<accession>A0A9Q3I8W6</accession>
<keyword evidence="3" id="KW-1185">Reference proteome</keyword>
<feature type="region of interest" description="Disordered" evidence="1">
    <location>
        <begin position="1"/>
        <end position="29"/>
    </location>
</feature>
<feature type="region of interest" description="Disordered" evidence="1">
    <location>
        <begin position="56"/>
        <end position="138"/>
    </location>
</feature>
<dbReference type="AlphaFoldDB" id="A0A9Q3I8W6"/>
<dbReference type="EMBL" id="AVOT02036114">
    <property type="protein sequence ID" value="MBW0530560.1"/>
    <property type="molecule type" value="Genomic_DNA"/>
</dbReference>
<feature type="compositionally biased region" description="Pro residues" evidence="1">
    <location>
        <begin position="109"/>
        <end position="119"/>
    </location>
</feature>
<proteinExistence type="predicted"/>
<evidence type="ECO:0000256" key="1">
    <source>
        <dbReference type="SAM" id="MobiDB-lite"/>
    </source>
</evidence>
<comment type="caution">
    <text evidence="2">The sequence shown here is derived from an EMBL/GenBank/DDBJ whole genome shotgun (WGS) entry which is preliminary data.</text>
</comment>
<sequence>MHRTKLTKSLVPSLPREQTLWKPTPGPSGTQWLEDLFRSKQRKFYLISTFNSSELTLPPFVEPSQTNEPPFPGPSPSSKPHEDVPTHEPEPELVPLHPHPQSSLTICPLDPPPSTPTPVPSLEIPPIAPENPTAYSPHSHNEALQEFADMQQTLMIPRAIIHESINQILLEHHLLLHMIPFADATD</sequence>
<organism evidence="2 3">
    <name type="scientific">Austropuccinia psidii MF-1</name>
    <dbReference type="NCBI Taxonomy" id="1389203"/>
    <lineage>
        <taxon>Eukaryota</taxon>
        <taxon>Fungi</taxon>
        <taxon>Dikarya</taxon>
        <taxon>Basidiomycota</taxon>
        <taxon>Pucciniomycotina</taxon>
        <taxon>Pucciniomycetes</taxon>
        <taxon>Pucciniales</taxon>
        <taxon>Sphaerophragmiaceae</taxon>
        <taxon>Austropuccinia</taxon>
    </lineage>
</organism>
<evidence type="ECO:0000313" key="2">
    <source>
        <dbReference type="EMBL" id="MBW0530560.1"/>
    </source>
</evidence>
<name>A0A9Q3I8W6_9BASI</name>
<evidence type="ECO:0000313" key="3">
    <source>
        <dbReference type="Proteomes" id="UP000765509"/>
    </source>
</evidence>